<keyword evidence="2" id="KW-1185">Reference proteome</keyword>
<dbReference type="EMBL" id="CALSDN010000022">
    <property type="protein sequence ID" value="CAH6723897.1"/>
    <property type="molecule type" value="Genomic_DNA"/>
</dbReference>
<dbReference type="Proteomes" id="UP001152531">
    <property type="component" value="Unassembled WGS sequence"/>
</dbReference>
<organism evidence="1 2">
    <name type="scientific">[Candida] jaroonii</name>
    <dbReference type="NCBI Taxonomy" id="467808"/>
    <lineage>
        <taxon>Eukaryota</taxon>
        <taxon>Fungi</taxon>
        <taxon>Dikarya</taxon>
        <taxon>Ascomycota</taxon>
        <taxon>Saccharomycotina</taxon>
        <taxon>Pichiomycetes</taxon>
        <taxon>Debaryomycetaceae</taxon>
        <taxon>Yamadazyma</taxon>
    </lineage>
</organism>
<protein>
    <submittedName>
        <fullName evidence="1">Uncharacterized protein</fullName>
    </submittedName>
</protein>
<proteinExistence type="predicted"/>
<comment type="caution">
    <text evidence="1">The sequence shown here is derived from an EMBL/GenBank/DDBJ whole genome shotgun (WGS) entry which is preliminary data.</text>
</comment>
<gene>
    <name evidence="1" type="ORF">CLIB1444_22S00694</name>
</gene>
<accession>A0ACA9YGM1</accession>
<name>A0ACA9YGM1_9ASCO</name>
<reference evidence="1" key="1">
    <citation type="submission" date="2022-06" db="EMBL/GenBank/DDBJ databases">
        <authorList>
            <person name="Legras J.-L."/>
            <person name="Devillers H."/>
            <person name="Grondin C."/>
        </authorList>
    </citation>
    <scope>NUCLEOTIDE SEQUENCE</scope>
    <source>
        <strain evidence="1">CLIB 1444</strain>
    </source>
</reference>
<evidence type="ECO:0000313" key="2">
    <source>
        <dbReference type="Proteomes" id="UP001152531"/>
    </source>
</evidence>
<evidence type="ECO:0000313" key="1">
    <source>
        <dbReference type="EMBL" id="CAH6723897.1"/>
    </source>
</evidence>
<sequence length="291" mass="34022">MHRETSQSMSFPKPPPIAQYKKDPSILKTLDSRISFDKEANQWILTDTTGEYQFNNILEKWIKIGKHVLNDEEIEEEANKEEIKRIKKQKLEEIKNRINEFKNRNTSVFITGLPNDITEEEMVEIFGKYGTILKDKTGDSRVKLYYNDKGVFKNEGLVIFENQSSVSLSIQMLDGTEIKGSKVKIEPADFKQQKDSAKAKIFSKIVVIENMFRKEELNEDLKKDIEEDLYQECSKHKIEDILKIAFFENDKVITIKFKSVDSMEKVLKTFNDRFYDGLKLKVAKFNGEKYT</sequence>